<dbReference type="Gene3D" id="2.160.10.10">
    <property type="entry name" value="Hexapeptide repeat proteins"/>
    <property type="match status" value="1"/>
</dbReference>
<evidence type="ECO:0000256" key="1">
    <source>
        <dbReference type="ARBA" id="ARBA00007274"/>
    </source>
</evidence>
<dbReference type="Proteomes" id="UP000198767">
    <property type="component" value="Unassembled WGS sequence"/>
</dbReference>
<keyword evidence="4" id="KW-0012">Acyltransferase</keyword>
<keyword evidence="3" id="KW-0677">Repeat</keyword>
<dbReference type="PANTHER" id="PTHR43300:SF11">
    <property type="entry name" value="ACETYLTRANSFERASE RV3034C-RELATED"/>
    <property type="match status" value="1"/>
</dbReference>
<dbReference type="InterPro" id="IPR011004">
    <property type="entry name" value="Trimer_LpxA-like_sf"/>
</dbReference>
<dbReference type="InterPro" id="IPR018357">
    <property type="entry name" value="Hexapep_transf_CS"/>
</dbReference>
<dbReference type="CDD" id="cd03349">
    <property type="entry name" value="LbH_XAT"/>
    <property type="match status" value="1"/>
</dbReference>
<evidence type="ECO:0000313" key="6">
    <source>
        <dbReference type="Proteomes" id="UP000198767"/>
    </source>
</evidence>
<dbReference type="EMBL" id="FMWG01000012">
    <property type="protein sequence ID" value="SCZ71571.1"/>
    <property type="molecule type" value="Genomic_DNA"/>
</dbReference>
<name>A0A1G5RDV9_9RHOB</name>
<evidence type="ECO:0000313" key="5">
    <source>
        <dbReference type="EMBL" id="SCZ71571.1"/>
    </source>
</evidence>
<dbReference type="STRING" id="1156985.SAMN04488118_11254"/>
<proteinExistence type="inferred from homology"/>
<keyword evidence="2 5" id="KW-0808">Transferase</keyword>
<evidence type="ECO:0000256" key="3">
    <source>
        <dbReference type="ARBA" id="ARBA00022737"/>
    </source>
</evidence>
<evidence type="ECO:0000256" key="2">
    <source>
        <dbReference type="ARBA" id="ARBA00022679"/>
    </source>
</evidence>
<dbReference type="PANTHER" id="PTHR43300">
    <property type="entry name" value="ACETYLTRANSFERASE"/>
    <property type="match status" value="1"/>
</dbReference>
<dbReference type="PROSITE" id="PS00101">
    <property type="entry name" value="HEXAPEP_TRANSFERASES"/>
    <property type="match status" value="1"/>
</dbReference>
<evidence type="ECO:0000256" key="4">
    <source>
        <dbReference type="ARBA" id="ARBA00023315"/>
    </source>
</evidence>
<keyword evidence="6" id="KW-1185">Reference proteome</keyword>
<dbReference type="InterPro" id="IPR050179">
    <property type="entry name" value="Trans_hexapeptide_repeat"/>
</dbReference>
<gene>
    <name evidence="5" type="ORF">SAMN04488118_11254</name>
</gene>
<dbReference type="InterPro" id="IPR001451">
    <property type="entry name" value="Hexapep"/>
</dbReference>
<organism evidence="5 6">
    <name type="scientific">Epibacterium ulvae</name>
    <dbReference type="NCBI Taxonomy" id="1156985"/>
    <lineage>
        <taxon>Bacteria</taxon>
        <taxon>Pseudomonadati</taxon>
        <taxon>Pseudomonadota</taxon>
        <taxon>Alphaproteobacteria</taxon>
        <taxon>Rhodobacterales</taxon>
        <taxon>Roseobacteraceae</taxon>
        <taxon>Epibacterium</taxon>
    </lineage>
</organism>
<dbReference type="AlphaFoldDB" id="A0A1G5RDV9"/>
<comment type="similarity">
    <text evidence="1">Belongs to the transferase hexapeptide repeat family.</text>
</comment>
<reference evidence="5 6" key="1">
    <citation type="submission" date="2016-10" db="EMBL/GenBank/DDBJ databases">
        <authorList>
            <person name="de Groot N.N."/>
        </authorList>
    </citation>
    <scope>NUCLEOTIDE SEQUENCE [LARGE SCALE GENOMIC DNA]</scope>
    <source>
        <strain evidence="5 6">U95</strain>
    </source>
</reference>
<protein>
    <submittedName>
        <fullName evidence="5">Acetyltransferase (Isoleucine patch superfamily)</fullName>
    </submittedName>
</protein>
<sequence>MSIAIQVHKSVNLLGWVRLAEPVRIFTSATLRNTEIGAFSYVSPGAILHDTNMGRYCSIGNYVTVLSEHPIGSLTTSPFPYEKVFRTPFDPEPLHEFEKILPTTIGNDVWIGSNVQIKTGITIGNGAVIAAGAVVTKDVAPFTVVGGVPAKVIRQRFSKELVDQITEIAWWDYNVLGLEIDWQDPESAITEIKKYIQDGTLTRFKHRLFDMTNNDGKVIGTPIPTS</sequence>
<dbReference type="SUPFAM" id="SSF51161">
    <property type="entry name" value="Trimeric LpxA-like enzymes"/>
    <property type="match status" value="1"/>
</dbReference>
<dbReference type="GO" id="GO:0016746">
    <property type="term" value="F:acyltransferase activity"/>
    <property type="evidence" value="ECO:0007669"/>
    <property type="project" value="UniProtKB-KW"/>
</dbReference>
<dbReference type="Pfam" id="PF00132">
    <property type="entry name" value="Hexapep"/>
    <property type="match status" value="1"/>
</dbReference>
<accession>A0A1G5RDV9</accession>